<reference evidence="1" key="1">
    <citation type="submission" date="2023-03" db="EMBL/GenBank/DDBJ databases">
        <title>Chromosome-level genomes of two armyworms, Mythimna separata and Mythimna loreyi, provide insights into the biosynthesis and reception of sex pheromones.</title>
        <authorList>
            <person name="Zhao H."/>
        </authorList>
    </citation>
    <scope>NUCLEOTIDE SEQUENCE</scope>
    <source>
        <strain evidence="1">BeijingLab</strain>
    </source>
</reference>
<gene>
    <name evidence="1" type="ORF">PYW08_013041</name>
</gene>
<comment type="caution">
    <text evidence="1">The sequence shown here is derived from an EMBL/GenBank/DDBJ whole genome shotgun (WGS) entry which is preliminary data.</text>
</comment>
<name>A0ACC2PZ44_9NEOP</name>
<protein>
    <submittedName>
        <fullName evidence="1">Uncharacterized protein</fullName>
    </submittedName>
</protein>
<organism evidence="1 2">
    <name type="scientific">Mythimna loreyi</name>
    <dbReference type="NCBI Taxonomy" id="667449"/>
    <lineage>
        <taxon>Eukaryota</taxon>
        <taxon>Metazoa</taxon>
        <taxon>Ecdysozoa</taxon>
        <taxon>Arthropoda</taxon>
        <taxon>Hexapoda</taxon>
        <taxon>Insecta</taxon>
        <taxon>Pterygota</taxon>
        <taxon>Neoptera</taxon>
        <taxon>Endopterygota</taxon>
        <taxon>Lepidoptera</taxon>
        <taxon>Glossata</taxon>
        <taxon>Ditrysia</taxon>
        <taxon>Noctuoidea</taxon>
        <taxon>Noctuidae</taxon>
        <taxon>Noctuinae</taxon>
        <taxon>Hadenini</taxon>
        <taxon>Mythimna</taxon>
    </lineage>
</organism>
<dbReference type="Proteomes" id="UP001231649">
    <property type="component" value="Chromosome 32"/>
</dbReference>
<accession>A0ACC2PZ44</accession>
<dbReference type="EMBL" id="CM056808">
    <property type="protein sequence ID" value="KAJ8704317.1"/>
    <property type="molecule type" value="Genomic_DNA"/>
</dbReference>
<sequence>MGNIAVDIMAINKTWLREKEEGRAPCVPGYRLRHAPRPRTVRGARGGGVGFYLRRGVRARTMPHPPAPQVEQMWLRLNVNAHSVIVGTACRPPWLDVNIFLDAITDSLSTFASADKVILLGDFNINMLSPSDNKTKLLSNFLLCSKLNQIVTEPTHFTDHSETLIDMLCALMPVSGVFLYHTYQSLANMQWYRLNLILNWRNLPLIGSHTGLSRTFFLTFLMMT</sequence>
<keyword evidence="2" id="KW-1185">Reference proteome</keyword>
<evidence type="ECO:0000313" key="1">
    <source>
        <dbReference type="EMBL" id="KAJ8704317.1"/>
    </source>
</evidence>
<evidence type="ECO:0000313" key="2">
    <source>
        <dbReference type="Proteomes" id="UP001231649"/>
    </source>
</evidence>
<proteinExistence type="predicted"/>